<organism evidence="2 3">
    <name type="scientific">Faecalibacterium cf. prausnitzii KLE1255</name>
    <dbReference type="NCBI Taxonomy" id="748224"/>
    <lineage>
        <taxon>Bacteria</taxon>
        <taxon>Bacillati</taxon>
        <taxon>Bacillota</taxon>
        <taxon>Clostridia</taxon>
        <taxon>Eubacteriales</taxon>
        <taxon>Oscillospiraceae</taxon>
        <taxon>Faecalibacterium</taxon>
    </lineage>
</organism>
<gene>
    <name evidence="2" type="ORF">HMPREF9436_00041</name>
</gene>
<evidence type="ECO:0000256" key="1">
    <source>
        <dbReference type="SAM" id="MobiDB-lite"/>
    </source>
</evidence>
<evidence type="ECO:0000313" key="3">
    <source>
        <dbReference type="Proteomes" id="UP000006028"/>
    </source>
</evidence>
<protein>
    <submittedName>
        <fullName evidence="2">Uncharacterized protein</fullName>
    </submittedName>
</protein>
<dbReference type="HOGENOM" id="CLU_3098993_0_0_9"/>
<accession>E2ZEG6</accession>
<feature type="compositionally biased region" description="Polar residues" evidence="1">
    <location>
        <begin position="1"/>
        <end position="13"/>
    </location>
</feature>
<dbReference type="STRING" id="748224.HMPREF9436_00041"/>
<reference evidence="2 3" key="1">
    <citation type="submission" date="2010-08" db="EMBL/GenBank/DDBJ databases">
        <authorList>
            <person name="Weinstock G."/>
            <person name="Sodergren E."/>
            <person name="Clifton S."/>
            <person name="Fulton L."/>
            <person name="Fulton B."/>
            <person name="Courtney L."/>
            <person name="Fronick C."/>
            <person name="Harrison M."/>
            <person name="Strong C."/>
            <person name="Farmer C."/>
            <person name="Delahaunty K."/>
            <person name="Markovic C."/>
            <person name="Hall O."/>
            <person name="Minx P."/>
            <person name="Tomlinson C."/>
            <person name="Mitreva M."/>
            <person name="Hou S."/>
            <person name="Chen J."/>
            <person name="Wollam A."/>
            <person name="Pepin K.H."/>
            <person name="Johnson M."/>
            <person name="Bhonagiri V."/>
            <person name="Zhang X."/>
            <person name="Suruliraj S."/>
            <person name="Warren W."/>
            <person name="Chinwalla A."/>
            <person name="Mardis E.R."/>
            <person name="Wilson R.K."/>
        </authorList>
    </citation>
    <scope>NUCLEOTIDE SEQUENCE [LARGE SCALE GENOMIC DNA]</scope>
    <source>
        <strain evidence="2 3">KLE1255</strain>
    </source>
</reference>
<comment type="caution">
    <text evidence="2">The sequence shown here is derived from an EMBL/GenBank/DDBJ whole genome shotgun (WGS) entry which is preliminary data.</text>
</comment>
<dbReference type="EMBL" id="AECU01000007">
    <property type="protein sequence ID" value="EFQ08430.1"/>
    <property type="molecule type" value="Genomic_DNA"/>
</dbReference>
<sequence>MLRNGTVFSTNSRETVENPPVSHTKKGLSVPTRKAPFYKKLFFRTWRYPPW</sequence>
<feature type="region of interest" description="Disordered" evidence="1">
    <location>
        <begin position="1"/>
        <end position="28"/>
    </location>
</feature>
<dbReference type="BioCyc" id="FCF748224-HMP:GTSS-3061-MONOMER"/>
<dbReference type="Proteomes" id="UP000006028">
    <property type="component" value="Unassembled WGS sequence"/>
</dbReference>
<dbReference type="AlphaFoldDB" id="E2ZEG6"/>
<name>E2ZEG6_9FIRM</name>
<evidence type="ECO:0000313" key="2">
    <source>
        <dbReference type="EMBL" id="EFQ08430.1"/>
    </source>
</evidence>
<proteinExistence type="predicted"/>